<reference evidence="1 2" key="1">
    <citation type="submission" date="2019-06" db="EMBL/GenBank/DDBJ databases">
        <title>Genomic Encyclopedia of Archaeal and Bacterial Type Strains, Phase II (KMG-II): from individual species to whole genera.</title>
        <authorList>
            <person name="Goeker M."/>
        </authorList>
    </citation>
    <scope>NUCLEOTIDE SEQUENCE [LARGE SCALE GENOMIC DNA]</scope>
    <source>
        <strain evidence="1 2">DSM 24789</strain>
    </source>
</reference>
<protein>
    <submittedName>
        <fullName evidence="1">Uncharacterized protein</fullName>
    </submittedName>
</protein>
<evidence type="ECO:0000313" key="2">
    <source>
        <dbReference type="Proteomes" id="UP000320773"/>
    </source>
</evidence>
<proteinExistence type="predicted"/>
<gene>
    <name evidence="1" type="ORF">BC670_0176</name>
</gene>
<dbReference type="Proteomes" id="UP000320773">
    <property type="component" value="Unassembled WGS sequence"/>
</dbReference>
<organism evidence="1 2">
    <name type="scientific">Flavobacterium branchiophilum</name>
    <dbReference type="NCBI Taxonomy" id="55197"/>
    <lineage>
        <taxon>Bacteria</taxon>
        <taxon>Pseudomonadati</taxon>
        <taxon>Bacteroidota</taxon>
        <taxon>Flavobacteriia</taxon>
        <taxon>Flavobacteriales</taxon>
        <taxon>Flavobacteriaceae</taxon>
        <taxon>Flavobacterium</taxon>
    </lineage>
</organism>
<evidence type="ECO:0000313" key="1">
    <source>
        <dbReference type="EMBL" id="TQM39388.1"/>
    </source>
</evidence>
<sequence>MVQLIINILRKIKHLFILINKENVYFFNINYLLINILDHYFCFF</sequence>
<accession>A0A543FZY7</accession>
<name>A0A543FZY7_9FLAO</name>
<dbReference type="EMBL" id="VFPJ01000001">
    <property type="protein sequence ID" value="TQM39388.1"/>
    <property type="molecule type" value="Genomic_DNA"/>
</dbReference>
<dbReference type="AlphaFoldDB" id="A0A543FZY7"/>
<comment type="caution">
    <text evidence="1">The sequence shown here is derived from an EMBL/GenBank/DDBJ whole genome shotgun (WGS) entry which is preliminary data.</text>
</comment>